<sequence length="336" mass="33164">MRPSGLRRPLLVLLLAVCAGAALDAGLGHALAQALGGGAKPTPFGLGATAGGAGPGGITGFLIAKQSEFYRALIQAVRAAKADGNAFGLLAGLSFAYGVFHAAGPGHGKAVISAYLLADGGTLRRGIGLAFAAAMVQALAAILFVGILALALGATAPVMARAMNWVEIAAYGGIAAFGAWLALQKGRVLIAVARGRPVPGGHVHGPDCGCIDKHAPDPHLLDGAGGLRRAAVAVISAGARPCSGAILVLIFALSQGVLWSGVAATLAMGVGTALTVSAIAILAVYGKQLAVRLAAKGSGRAALLMLGVEVLAALAVMAFGLALLTGYLASERLLPG</sequence>
<comment type="similarity">
    <text evidence="13">Belongs to the NiCoT transporter (TC 2.A.52) family.</text>
</comment>
<organism evidence="15 16">
    <name type="scientific">Aquabacter spiritensis</name>
    <dbReference type="NCBI Taxonomy" id="933073"/>
    <lineage>
        <taxon>Bacteria</taxon>
        <taxon>Pseudomonadati</taxon>
        <taxon>Pseudomonadota</taxon>
        <taxon>Alphaproteobacteria</taxon>
        <taxon>Hyphomicrobiales</taxon>
        <taxon>Xanthobacteraceae</taxon>
        <taxon>Aquabacter</taxon>
    </lineage>
</organism>
<keyword evidence="11 13" id="KW-0472">Membrane</keyword>
<feature type="transmembrane region" description="Helical" evidence="13">
    <location>
        <begin position="129"/>
        <end position="156"/>
    </location>
</feature>
<evidence type="ECO:0000256" key="9">
    <source>
        <dbReference type="ARBA" id="ARBA00023065"/>
    </source>
</evidence>
<evidence type="ECO:0000256" key="3">
    <source>
        <dbReference type="ARBA" id="ARBA00022426"/>
    </source>
</evidence>
<feature type="transmembrane region" description="Helical" evidence="13">
    <location>
        <begin position="306"/>
        <end position="329"/>
    </location>
</feature>
<keyword evidence="12" id="KW-0170">Cobalt</keyword>
<dbReference type="EMBL" id="SMAI01000001">
    <property type="protein sequence ID" value="TCT07743.1"/>
    <property type="molecule type" value="Genomic_DNA"/>
</dbReference>
<feature type="transmembrane region" description="Helical" evidence="13">
    <location>
        <begin position="230"/>
        <end position="252"/>
    </location>
</feature>
<dbReference type="PANTHER" id="PTHR40659:SF1">
    <property type="entry name" value="NICKEL_COBALT EFFLUX SYSTEM RCNA"/>
    <property type="match status" value="1"/>
</dbReference>
<feature type="transmembrane region" description="Helical" evidence="13">
    <location>
        <begin position="44"/>
        <end position="64"/>
    </location>
</feature>
<comment type="caution">
    <text evidence="15">The sequence shown here is derived from an EMBL/GenBank/DDBJ whole genome shotgun (WGS) entry which is preliminary data.</text>
</comment>
<accession>A0A4R3M586</accession>
<dbReference type="InterPro" id="IPR051224">
    <property type="entry name" value="NiCoT_RcnA"/>
</dbReference>
<reference evidence="15 16" key="1">
    <citation type="submission" date="2019-03" db="EMBL/GenBank/DDBJ databases">
        <title>Genomic Encyclopedia of Type Strains, Phase IV (KMG-IV): sequencing the most valuable type-strain genomes for metagenomic binning, comparative biology and taxonomic classification.</title>
        <authorList>
            <person name="Goeker M."/>
        </authorList>
    </citation>
    <scope>NUCLEOTIDE SEQUENCE [LARGE SCALE GENOMIC DNA]</scope>
    <source>
        <strain evidence="15 16">DSM 9035</strain>
    </source>
</reference>
<keyword evidence="4 13" id="KW-0813">Transport</keyword>
<feature type="transmembrane region" description="Helical" evidence="13">
    <location>
        <begin position="258"/>
        <end position="285"/>
    </location>
</feature>
<evidence type="ECO:0000256" key="2">
    <source>
        <dbReference type="ARBA" id="ARBA00004651"/>
    </source>
</evidence>
<evidence type="ECO:0000256" key="14">
    <source>
        <dbReference type="SAM" id="SignalP"/>
    </source>
</evidence>
<feature type="chain" id="PRO_5021029304" description="Nickel/cobalt efflux system" evidence="14">
    <location>
        <begin position="25"/>
        <end position="336"/>
    </location>
</feature>
<evidence type="ECO:0000256" key="8">
    <source>
        <dbReference type="ARBA" id="ARBA00022989"/>
    </source>
</evidence>
<protein>
    <recommendedName>
        <fullName evidence="13">Nickel/cobalt efflux system</fullName>
    </recommendedName>
</protein>
<dbReference type="InterPro" id="IPR011541">
    <property type="entry name" value="Ni/Co_transpt_high_affinity"/>
</dbReference>
<dbReference type="Proteomes" id="UP000294664">
    <property type="component" value="Unassembled WGS sequence"/>
</dbReference>
<name>A0A4R3M586_9HYPH</name>
<proteinExistence type="inferred from homology"/>
<dbReference type="AlphaFoldDB" id="A0A4R3M586"/>
<dbReference type="GO" id="GO:0046583">
    <property type="term" value="F:monoatomic cation efflux transmembrane transporter activity"/>
    <property type="evidence" value="ECO:0007669"/>
    <property type="project" value="TreeGrafter"/>
</dbReference>
<feature type="signal peptide" evidence="14">
    <location>
        <begin position="1"/>
        <end position="24"/>
    </location>
</feature>
<evidence type="ECO:0000256" key="11">
    <source>
        <dbReference type="ARBA" id="ARBA00023136"/>
    </source>
</evidence>
<dbReference type="GO" id="GO:0005886">
    <property type="term" value="C:plasma membrane"/>
    <property type="evidence" value="ECO:0007669"/>
    <property type="project" value="UniProtKB-SubCell"/>
</dbReference>
<dbReference type="GO" id="GO:0006824">
    <property type="term" value="P:cobalt ion transport"/>
    <property type="evidence" value="ECO:0007669"/>
    <property type="project" value="UniProtKB-KW"/>
</dbReference>
<evidence type="ECO:0000256" key="12">
    <source>
        <dbReference type="ARBA" id="ARBA00023285"/>
    </source>
</evidence>
<dbReference type="RefSeq" id="WP_245504478.1">
    <property type="nucleotide sequence ID" value="NZ_SMAI01000001.1"/>
</dbReference>
<evidence type="ECO:0000313" key="16">
    <source>
        <dbReference type="Proteomes" id="UP000294664"/>
    </source>
</evidence>
<dbReference type="GO" id="GO:0015099">
    <property type="term" value="F:nickel cation transmembrane transporter activity"/>
    <property type="evidence" value="ECO:0007669"/>
    <property type="project" value="UniProtKB-UniRule"/>
</dbReference>
<evidence type="ECO:0000256" key="10">
    <source>
        <dbReference type="ARBA" id="ARBA00023112"/>
    </source>
</evidence>
<keyword evidence="5" id="KW-1003">Cell membrane</keyword>
<gene>
    <name evidence="15" type="ORF">EDC64_101262</name>
</gene>
<keyword evidence="10" id="KW-0921">Nickel transport</keyword>
<keyword evidence="6" id="KW-0533">Nickel</keyword>
<comment type="function">
    <text evidence="1">Efflux system for nickel and cobalt.</text>
</comment>
<keyword evidence="16" id="KW-1185">Reference proteome</keyword>
<evidence type="ECO:0000256" key="7">
    <source>
        <dbReference type="ARBA" id="ARBA00022692"/>
    </source>
</evidence>
<keyword evidence="7 13" id="KW-0812">Transmembrane</keyword>
<keyword evidence="8 13" id="KW-1133">Transmembrane helix</keyword>
<evidence type="ECO:0000256" key="1">
    <source>
        <dbReference type="ARBA" id="ARBA00002510"/>
    </source>
</evidence>
<dbReference type="PANTHER" id="PTHR40659">
    <property type="entry name" value="NICKEL/COBALT EFFLUX SYSTEM RCNA"/>
    <property type="match status" value="1"/>
</dbReference>
<keyword evidence="3" id="KW-0171">Cobalt transport</keyword>
<evidence type="ECO:0000256" key="4">
    <source>
        <dbReference type="ARBA" id="ARBA00022448"/>
    </source>
</evidence>
<keyword evidence="9" id="KW-0406">Ion transport</keyword>
<comment type="subcellular location">
    <subcellularLocation>
        <location evidence="2 13">Cell membrane</location>
        <topology evidence="2 13">Multi-pass membrane protein</topology>
    </subcellularLocation>
</comment>
<dbReference type="Pfam" id="PF03824">
    <property type="entry name" value="NicO"/>
    <property type="match status" value="2"/>
</dbReference>
<dbReference type="GO" id="GO:0010045">
    <property type="term" value="P:response to nickel cation"/>
    <property type="evidence" value="ECO:0007669"/>
    <property type="project" value="TreeGrafter"/>
</dbReference>
<evidence type="ECO:0000313" key="15">
    <source>
        <dbReference type="EMBL" id="TCT07743.1"/>
    </source>
</evidence>
<evidence type="ECO:0000256" key="13">
    <source>
        <dbReference type="RuleBase" id="RU362101"/>
    </source>
</evidence>
<dbReference type="GO" id="GO:0032025">
    <property type="term" value="P:response to cobalt ion"/>
    <property type="evidence" value="ECO:0007669"/>
    <property type="project" value="TreeGrafter"/>
</dbReference>
<evidence type="ECO:0000256" key="5">
    <source>
        <dbReference type="ARBA" id="ARBA00022475"/>
    </source>
</evidence>
<keyword evidence="14" id="KW-0732">Signal</keyword>
<evidence type="ECO:0000256" key="6">
    <source>
        <dbReference type="ARBA" id="ARBA00022596"/>
    </source>
</evidence>